<dbReference type="Pfam" id="PF00702">
    <property type="entry name" value="Hydrolase"/>
    <property type="match status" value="1"/>
</dbReference>
<dbReference type="AlphaFoldDB" id="F4BZZ1"/>
<gene>
    <name evidence="2" type="ordered locus">MCON_2743</name>
</gene>
<dbReference type="InterPro" id="IPR050155">
    <property type="entry name" value="HAD-like_hydrolase_sf"/>
</dbReference>
<dbReference type="GO" id="GO:0008967">
    <property type="term" value="F:phosphoglycolate phosphatase activity"/>
    <property type="evidence" value="ECO:0007669"/>
    <property type="project" value="TreeGrafter"/>
</dbReference>
<dbReference type="RefSeq" id="WP_013720163.1">
    <property type="nucleotide sequence ID" value="NC_015416.1"/>
</dbReference>
<accession>F4BZZ1</accession>
<dbReference type="GO" id="GO:0005829">
    <property type="term" value="C:cytosol"/>
    <property type="evidence" value="ECO:0007669"/>
    <property type="project" value="TreeGrafter"/>
</dbReference>
<dbReference type="Gene3D" id="3.40.50.1000">
    <property type="entry name" value="HAD superfamily/HAD-like"/>
    <property type="match status" value="1"/>
</dbReference>
<dbReference type="HOGENOM" id="CLU_106706_0_0_2"/>
<comment type="similarity">
    <text evidence="1">Belongs to the HAD-like hydrolase superfamily.</text>
</comment>
<dbReference type="SFLD" id="SFLDG01129">
    <property type="entry name" value="C1.5:_HAD__Beta-PGM__Phosphata"/>
    <property type="match status" value="1"/>
</dbReference>
<dbReference type="PANTHER" id="PTHR43434:SF3">
    <property type="entry name" value="GMP_IMP NUCLEOTIDASE YRFG"/>
    <property type="match status" value="1"/>
</dbReference>
<dbReference type="EMBL" id="CP002565">
    <property type="protein sequence ID" value="AEB69136.1"/>
    <property type="molecule type" value="Genomic_DNA"/>
</dbReference>
<dbReference type="SFLD" id="SFLDS00003">
    <property type="entry name" value="Haloacid_Dehalogenase"/>
    <property type="match status" value="1"/>
</dbReference>
<organism evidence="2 3">
    <name type="scientific">Methanothrix soehngenii (strain ATCC 5969 / DSM 3671 / JCM 10134 / NBRC 103675 / OCM 69 / GP-6)</name>
    <name type="common">Methanosaeta concilii</name>
    <dbReference type="NCBI Taxonomy" id="990316"/>
    <lineage>
        <taxon>Archaea</taxon>
        <taxon>Methanobacteriati</taxon>
        <taxon>Methanobacteriota</taxon>
        <taxon>Stenosarchaea group</taxon>
        <taxon>Methanomicrobia</taxon>
        <taxon>Methanotrichales</taxon>
        <taxon>Methanotrichaceae</taxon>
        <taxon>Methanothrix</taxon>
    </lineage>
</organism>
<name>F4BZZ1_METSG</name>
<evidence type="ECO:0000313" key="2">
    <source>
        <dbReference type="EMBL" id="AEB69136.1"/>
    </source>
</evidence>
<dbReference type="OrthoDB" id="31229at2157"/>
<dbReference type="KEGG" id="mcj:MCON_2743"/>
<dbReference type="PANTHER" id="PTHR43434">
    <property type="entry name" value="PHOSPHOGLYCOLATE PHOSPHATASE"/>
    <property type="match status" value="1"/>
</dbReference>
<keyword evidence="2" id="KW-0378">Hydrolase</keyword>
<dbReference type="Proteomes" id="UP000007807">
    <property type="component" value="Chromosome"/>
</dbReference>
<dbReference type="InParanoid" id="F4BZZ1"/>
<dbReference type="InterPro" id="IPR036412">
    <property type="entry name" value="HAD-like_sf"/>
</dbReference>
<evidence type="ECO:0000256" key="1">
    <source>
        <dbReference type="ARBA" id="ARBA00007958"/>
    </source>
</evidence>
<evidence type="ECO:0000313" key="3">
    <source>
        <dbReference type="Proteomes" id="UP000007807"/>
    </source>
</evidence>
<dbReference type="GO" id="GO:0006281">
    <property type="term" value="P:DNA repair"/>
    <property type="evidence" value="ECO:0007669"/>
    <property type="project" value="TreeGrafter"/>
</dbReference>
<dbReference type="NCBIfam" id="TIGR01549">
    <property type="entry name" value="HAD-SF-IA-v1"/>
    <property type="match status" value="1"/>
</dbReference>
<keyword evidence="3" id="KW-1185">Reference proteome</keyword>
<dbReference type="STRING" id="990316.MCON_2743"/>
<sequence>MIRIISLDMDGTLVNSRFVDKVWMEGMPRLYAESTGLDLPAAREYVIGEYMKIGSDHLEWYDLKFWIDKFGLSIGKEELLELYEDEIEVYPEVEEVLELLSENYELVVTSNAAREFIDIELDGLQGYFREVFSATSDFREVKKSPLLYGAICAHLDARPFEVLHIGDHYSYDYESALDAGLDALFLDRRGERQGPEVIGDLREAVELIGGCA</sequence>
<dbReference type="GeneID" id="10462091"/>
<reference evidence="2 3" key="1">
    <citation type="journal article" date="2011" name="J. Bacteriol.">
        <title>Complete genome sequence of Methanosaeta concilii, a specialist in aceticlastic methanogenesis.</title>
        <authorList>
            <person name="Barber R.D."/>
            <person name="Zhang L."/>
            <person name="Harnack M."/>
            <person name="Olson M.V."/>
            <person name="Kaul R."/>
            <person name="Ingram-Smith C."/>
            <person name="Smith K.S."/>
        </authorList>
    </citation>
    <scope>NUCLEOTIDE SEQUENCE [LARGE SCALE GENOMIC DNA]</scope>
    <source>
        <strain evidence="3">ATCC 5969 / DSM 3671 / JCM 10134 / NBRC 103675 / OCM 69 / GP-6</strain>
    </source>
</reference>
<dbReference type="PROSITE" id="PS01228">
    <property type="entry name" value="COF_1"/>
    <property type="match status" value="1"/>
</dbReference>
<protein>
    <submittedName>
        <fullName evidence="2">HAD-superfamily hydrolase, subfamily IA, variant 1</fullName>
    </submittedName>
</protein>
<dbReference type="SUPFAM" id="SSF56784">
    <property type="entry name" value="HAD-like"/>
    <property type="match status" value="1"/>
</dbReference>
<dbReference type="InterPro" id="IPR023214">
    <property type="entry name" value="HAD_sf"/>
</dbReference>
<proteinExistence type="inferred from homology"/>
<dbReference type="InterPro" id="IPR006439">
    <property type="entry name" value="HAD-SF_hydro_IA"/>
</dbReference>